<dbReference type="PROSITE" id="PS50977">
    <property type="entry name" value="HTH_TETR_2"/>
    <property type="match status" value="1"/>
</dbReference>
<keyword evidence="4" id="KW-0804">Transcription</keyword>
<dbReference type="PRINTS" id="PR00400">
    <property type="entry name" value="TETREPRESSOR"/>
</dbReference>
<evidence type="ECO:0000259" key="7">
    <source>
        <dbReference type="PROSITE" id="PS50977"/>
    </source>
</evidence>
<dbReference type="Pfam" id="PF02909">
    <property type="entry name" value="TetR_C_1"/>
    <property type="match status" value="1"/>
</dbReference>
<gene>
    <name evidence="8" type="ORF">G352_08642</name>
</gene>
<comment type="caution">
    <text evidence="8">The sequence shown here is derived from an EMBL/GenBank/DDBJ whole genome shotgun (WGS) entry which is preliminary data.</text>
</comment>
<accession>M2ZZM0</accession>
<sequence>MAVVYCQRDGCSGTRRERTVQLRRGDVLDGAMAILDEYGLGDLTMRKLATSLGVQPGALYWHFPNKQTLLGAMADRILDGVAAPPTAPTWDGALSELAHRFRAALLAHRDGAELVAATYASRLTTARVREAFVAAGLRARLSRAHAELAGYALLHYVLGHTVDEQSRLQLAELGALTRKPVSPDVSTETAAGSDDDLHDGDPAVRFDFGLTLFVDGIRTRLHTGGATSPGPNVTPVQSN</sequence>
<name>M2ZZM0_9NOCA</name>
<dbReference type="AlphaFoldDB" id="M2ZZM0"/>
<feature type="domain" description="HTH tetR-type" evidence="7">
    <location>
        <begin position="21"/>
        <end position="81"/>
    </location>
</feature>
<dbReference type="InterPro" id="IPR009057">
    <property type="entry name" value="Homeodomain-like_sf"/>
</dbReference>
<dbReference type="InterPro" id="IPR050109">
    <property type="entry name" value="HTH-type_TetR-like_transc_reg"/>
</dbReference>
<organism evidence="8 9">
    <name type="scientific">Rhodococcus ruber BKS 20-38</name>
    <dbReference type="NCBI Taxonomy" id="1278076"/>
    <lineage>
        <taxon>Bacteria</taxon>
        <taxon>Bacillati</taxon>
        <taxon>Actinomycetota</taxon>
        <taxon>Actinomycetes</taxon>
        <taxon>Mycobacteriales</taxon>
        <taxon>Nocardiaceae</taxon>
        <taxon>Rhodococcus</taxon>
    </lineage>
</organism>
<dbReference type="GO" id="GO:0046677">
    <property type="term" value="P:response to antibiotic"/>
    <property type="evidence" value="ECO:0007669"/>
    <property type="project" value="InterPro"/>
</dbReference>
<feature type="region of interest" description="Disordered" evidence="6">
    <location>
        <begin position="179"/>
        <end position="198"/>
    </location>
</feature>
<dbReference type="GO" id="GO:0045892">
    <property type="term" value="P:negative regulation of DNA-templated transcription"/>
    <property type="evidence" value="ECO:0007669"/>
    <property type="project" value="InterPro"/>
</dbReference>
<dbReference type="InterPro" id="IPR036271">
    <property type="entry name" value="Tet_transcr_reg_TetR-rel_C_sf"/>
</dbReference>
<dbReference type="Gene3D" id="1.10.357.10">
    <property type="entry name" value="Tetracycline Repressor, domain 2"/>
    <property type="match status" value="1"/>
</dbReference>
<dbReference type="PANTHER" id="PTHR30055:SF151">
    <property type="entry name" value="TRANSCRIPTIONAL REGULATORY PROTEIN"/>
    <property type="match status" value="1"/>
</dbReference>
<dbReference type="InterPro" id="IPR001647">
    <property type="entry name" value="HTH_TetR"/>
</dbReference>
<keyword evidence="9" id="KW-1185">Reference proteome</keyword>
<reference evidence="8 9" key="1">
    <citation type="journal article" date="2013" name="Genome Announc.">
        <title>Draft Genome Sequence of Rhodococcus ruber Strain BKS 20-38.</title>
        <authorList>
            <person name="Bala M."/>
            <person name="Kumar S."/>
            <person name="Raghava G.P."/>
            <person name="Mayilraj S."/>
        </authorList>
    </citation>
    <scope>NUCLEOTIDE SEQUENCE [LARGE SCALE GENOMIC DNA]</scope>
    <source>
        <strain evidence="8 9">BKS 20-38</strain>
    </source>
</reference>
<evidence type="ECO:0000313" key="8">
    <source>
        <dbReference type="EMBL" id="EME65764.1"/>
    </source>
</evidence>
<dbReference type="PRINTS" id="PR00455">
    <property type="entry name" value="HTHTETR"/>
</dbReference>
<dbReference type="PATRIC" id="fig|1278076.4.peg.1794"/>
<dbReference type="Gene3D" id="1.10.10.60">
    <property type="entry name" value="Homeodomain-like"/>
    <property type="match status" value="1"/>
</dbReference>
<dbReference type="Pfam" id="PF00440">
    <property type="entry name" value="TetR_N"/>
    <property type="match status" value="1"/>
</dbReference>
<evidence type="ECO:0000256" key="5">
    <source>
        <dbReference type="PROSITE-ProRule" id="PRU00335"/>
    </source>
</evidence>
<dbReference type="SUPFAM" id="SSF48498">
    <property type="entry name" value="Tetracyclin repressor-like, C-terminal domain"/>
    <property type="match status" value="1"/>
</dbReference>
<dbReference type="InterPro" id="IPR004111">
    <property type="entry name" value="Repressor_TetR_C"/>
</dbReference>
<dbReference type="PROSITE" id="PS01081">
    <property type="entry name" value="HTH_TETR_1"/>
    <property type="match status" value="1"/>
</dbReference>
<evidence type="ECO:0000313" key="9">
    <source>
        <dbReference type="Proteomes" id="UP000011731"/>
    </source>
</evidence>
<dbReference type="InterPro" id="IPR023772">
    <property type="entry name" value="DNA-bd_HTH_TetR-type_CS"/>
</dbReference>
<proteinExistence type="predicted"/>
<keyword evidence="2" id="KW-0805">Transcription regulation</keyword>
<evidence type="ECO:0000256" key="6">
    <source>
        <dbReference type="SAM" id="MobiDB-lite"/>
    </source>
</evidence>
<keyword evidence="1" id="KW-0678">Repressor</keyword>
<evidence type="ECO:0000256" key="4">
    <source>
        <dbReference type="ARBA" id="ARBA00023163"/>
    </source>
</evidence>
<dbReference type="InterPro" id="IPR003012">
    <property type="entry name" value="Tet_transcr_reg_TetR"/>
</dbReference>
<evidence type="ECO:0000256" key="1">
    <source>
        <dbReference type="ARBA" id="ARBA00022491"/>
    </source>
</evidence>
<dbReference type="EMBL" id="AOEX01000029">
    <property type="protein sequence ID" value="EME65764.1"/>
    <property type="molecule type" value="Genomic_DNA"/>
</dbReference>
<evidence type="ECO:0000256" key="2">
    <source>
        <dbReference type="ARBA" id="ARBA00023015"/>
    </source>
</evidence>
<feature type="DNA-binding region" description="H-T-H motif" evidence="5">
    <location>
        <begin position="44"/>
        <end position="63"/>
    </location>
</feature>
<dbReference type="PANTHER" id="PTHR30055">
    <property type="entry name" value="HTH-TYPE TRANSCRIPTIONAL REGULATOR RUTR"/>
    <property type="match status" value="1"/>
</dbReference>
<protein>
    <submittedName>
        <fullName evidence="8">TetR family transcriptional regulator</fullName>
    </submittedName>
</protein>
<dbReference type="Proteomes" id="UP000011731">
    <property type="component" value="Unassembled WGS sequence"/>
</dbReference>
<keyword evidence="3 5" id="KW-0238">DNA-binding</keyword>
<dbReference type="SUPFAM" id="SSF46689">
    <property type="entry name" value="Homeodomain-like"/>
    <property type="match status" value="1"/>
</dbReference>
<evidence type="ECO:0000256" key="3">
    <source>
        <dbReference type="ARBA" id="ARBA00023125"/>
    </source>
</evidence>
<dbReference type="GO" id="GO:0000976">
    <property type="term" value="F:transcription cis-regulatory region binding"/>
    <property type="evidence" value="ECO:0007669"/>
    <property type="project" value="TreeGrafter"/>
</dbReference>
<dbReference type="GO" id="GO:0003700">
    <property type="term" value="F:DNA-binding transcription factor activity"/>
    <property type="evidence" value="ECO:0007669"/>
    <property type="project" value="TreeGrafter"/>
</dbReference>